<dbReference type="RefSeq" id="WP_023174806.1">
    <property type="nucleotide sequence ID" value="NC_022600.1"/>
</dbReference>
<protein>
    <submittedName>
        <fullName evidence="3">Phospholipase D/competence protein ComEA</fullName>
    </submittedName>
</protein>
<feature type="compositionally biased region" description="Polar residues" evidence="1">
    <location>
        <begin position="24"/>
        <end position="47"/>
    </location>
</feature>
<evidence type="ECO:0000256" key="1">
    <source>
        <dbReference type="SAM" id="MobiDB-lite"/>
    </source>
</evidence>
<feature type="signal peptide" evidence="2">
    <location>
        <begin position="1"/>
        <end position="23"/>
    </location>
</feature>
<name>U5QKS3_GLOK1</name>
<reference evidence="3 4" key="1">
    <citation type="journal article" date="2013" name="PLoS ONE">
        <title>Cultivation and Complete Genome Sequencing of Gloeobacter kilaueensis sp. nov., from a Lava Cave in Kilauea Caldera, Hawai'i.</title>
        <authorList>
            <person name="Saw J.H."/>
            <person name="Schatz M."/>
            <person name="Brown M.V."/>
            <person name="Kunkel D.D."/>
            <person name="Foster J.S."/>
            <person name="Shick H."/>
            <person name="Christensen S."/>
            <person name="Hou S."/>
            <person name="Wan X."/>
            <person name="Donachie S.P."/>
        </authorList>
    </citation>
    <scope>NUCLEOTIDE SEQUENCE [LARGE SCALE GENOMIC DNA]</scope>
    <source>
        <strain evidence="4">JS</strain>
    </source>
</reference>
<feature type="region of interest" description="Disordered" evidence="1">
    <location>
        <begin position="124"/>
        <end position="149"/>
    </location>
</feature>
<evidence type="ECO:0000313" key="4">
    <source>
        <dbReference type="Proteomes" id="UP000017396"/>
    </source>
</evidence>
<dbReference type="Pfam" id="PF12836">
    <property type="entry name" value="HHH_3"/>
    <property type="match status" value="1"/>
</dbReference>
<feature type="region of interest" description="Disordered" evidence="1">
    <location>
        <begin position="23"/>
        <end position="62"/>
    </location>
</feature>
<dbReference type="EMBL" id="CP003587">
    <property type="protein sequence ID" value="AGY59521.1"/>
    <property type="molecule type" value="Genomic_DNA"/>
</dbReference>
<dbReference type="SUPFAM" id="SSF81585">
    <property type="entry name" value="PsbU/PolX domain-like"/>
    <property type="match status" value="1"/>
</dbReference>
<accession>U5QKS3</accession>
<dbReference type="Proteomes" id="UP000017396">
    <property type="component" value="Chromosome"/>
</dbReference>
<feature type="compositionally biased region" description="Polar residues" evidence="1">
    <location>
        <begin position="124"/>
        <end position="140"/>
    </location>
</feature>
<dbReference type="STRING" id="1183438.GKIL_3275"/>
<dbReference type="Gene3D" id="1.10.150.320">
    <property type="entry name" value="Photosystem II 12 kDa extrinsic protein"/>
    <property type="match status" value="1"/>
</dbReference>
<feature type="chain" id="PRO_5004663766" evidence="2">
    <location>
        <begin position="24"/>
        <end position="149"/>
    </location>
</feature>
<evidence type="ECO:0000313" key="3">
    <source>
        <dbReference type="EMBL" id="AGY59521.1"/>
    </source>
</evidence>
<dbReference type="HOGENOM" id="CLU_1747042_0_0_3"/>
<sequence>MLKHLILGLLLGLVASGGSTALAQTPTTPSNPEIRPSSSDKAGSNLLSCKPGIDAQGKPVPVTKSRSVTVNINTANCDELQQLAGISAERAQRFIANRPYTFVQDLVTKGVITATELETLKPQLTTLRGSSPIQPEQSEQPTKKPVRQP</sequence>
<organism evidence="3 4">
    <name type="scientific">Gloeobacter kilaueensis (strain ATCC BAA-2537 / CCAP 1431/1 / ULC 316 / JS1)</name>
    <dbReference type="NCBI Taxonomy" id="1183438"/>
    <lineage>
        <taxon>Bacteria</taxon>
        <taxon>Bacillati</taxon>
        <taxon>Cyanobacteriota</taxon>
        <taxon>Cyanophyceae</taxon>
        <taxon>Gloeobacterales</taxon>
        <taxon>Gloeobacteraceae</taxon>
        <taxon>Gloeobacter</taxon>
    </lineage>
</organism>
<gene>
    <name evidence="3" type="ORF">GKIL_3275</name>
</gene>
<dbReference type="KEGG" id="glj:GKIL_3275"/>
<keyword evidence="4" id="KW-1185">Reference proteome</keyword>
<evidence type="ECO:0000256" key="2">
    <source>
        <dbReference type="SAM" id="SignalP"/>
    </source>
</evidence>
<dbReference type="OrthoDB" id="123506at2"/>
<dbReference type="AlphaFoldDB" id="U5QKS3"/>
<keyword evidence="2" id="KW-0732">Signal</keyword>
<proteinExistence type="predicted"/>